<reference evidence="2 3" key="1">
    <citation type="submission" date="2017-06" db="EMBL/GenBank/DDBJ databases">
        <authorList>
            <person name="Kim H.J."/>
            <person name="Triplett B.A."/>
        </authorList>
    </citation>
    <scope>NUCLEOTIDE SEQUENCE [LARGE SCALE GENOMIC DNA]</scope>
    <source>
        <strain evidence="2">FRACA_ARgP5</strain>
    </source>
</reference>
<dbReference type="Proteomes" id="UP000234331">
    <property type="component" value="Unassembled WGS sequence"/>
</dbReference>
<dbReference type="PROSITE" id="PS50294">
    <property type="entry name" value="WD_REPEATS_REGION"/>
    <property type="match status" value="1"/>
</dbReference>
<gene>
    <name evidence="2" type="ORF">FRACA_770025</name>
</gene>
<feature type="repeat" description="WD" evidence="1">
    <location>
        <begin position="43"/>
        <end position="84"/>
    </location>
</feature>
<evidence type="ECO:0000313" key="2">
    <source>
        <dbReference type="EMBL" id="SNQ51642.1"/>
    </source>
</evidence>
<dbReference type="OrthoDB" id="3218100at2"/>
<dbReference type="EMBL" id="FZMO01000544">
    <property type="protein sequence ID" value="SNQ51642.1"/>
    <property type="molecule type" value="Genomic_DNA"/>
</dbReference>
<dbReference type="Pfam" id="PF00400">
    <property type="entry name" value="WD40"/>
    <property type="match status" value="1"/>
</dbReference>
<evidence type="ECO:0000313" key="3">
    <source>
        <dbReference type="Proteomes" id="UP000234331"/>
    </source>
</evidence>
<dbReference type="RefSeq" id="WP_101835717.1">
    <property type="nucleotide sequence ID" value="NZ_FZMO01000544.1"/>
</dbReference>
<dbReference type="SUPFAM" id="SSF50960">
    <property type="entry name" value="TolB, C-terminal domain"/>
    <property type="match status" value="1"/>
</dbReference>
<keyword evidence="3" id="KW-1185">Reference proteome</keyword>
<protein>
    <submittedName>
        <fullName evidence="2">Uncharacterized protein</fullName>
    </submittedName>
</protein>
<dbReference type="PANTHER" id="PTHR19879">
    <property type="entry name" value="TRANSCRIPTION INITIATION FACTOR TFIID"/>
    <property type="match status" value="1"/>
</dbReference>
<dbReference type="AlphaFoldDB" id="A0A2I2L132"/>
<dbReference type="PROSITE" id="PS50082">
    <property type="entry name" value="WD_REPEATS_2"/>
    <property type="match status" value="1"/>
</dbReference>
<dbReference type="PANTHER" id="PTHR19879:SF9">
    <property type="entry name" value="TRANSCRIPTION INITIATION FACTOR TFIID SUBUNIT 5"/>
    <property type="match status" value="1"/>
</dbReference>
<proteinExistence type="predicted"/>
<organism evidence="2 3">
    <name type="scientific">Frankia canadensis</name>
    <dbReference type="NCBI Taxonomy" id="1836972"/>
    <lineage>
        <taxon>Bacteria</taxon>
        <taxon>Bacillati</taxon>
        <taxon>Actinomycetota</taxon>
        <taxon>Actinomycetes</taxon>
        <taxon>Frankiales</taxon>
        <taxon>Frankiaceae</taxon>
        <taxon>Frankia</taxon>
    </lineage>
</organism>
<name>A0A2I2L132_9ACTN</name>
<dbReference type="SMART" id="SM00320">
    <property type="entry name" value="WD40"/>
    <property type="match status" value="1"/>
</dbReference>
<keyword evidence="1" id="KW-0853">WD repeat</keyword>
<evidence type="ECO:0000256" key="1">
    <source>
        <dbReference type="PROSITE-ProRule" id="PRU00221"/>
    </source>
</evidence>
<dbReference type="Gene3D" id="2.130.10.10">
    <property type="entry name" value="YVTN repeat-like/Quinoprotein amine dehydrogenase"/>
    <property type="match status" value="1"/>
</dbReference>
<dbReference type="InterPro" id="IPR001680">
    <property type="entry name" value="WD40_rpt"/>
</dbReference>
<dbReference type="InterPro" id="IPR015943">
    <property type="entry name" value="WD40/YVTN_repeat-like_dom_sf"/>
</dbReference>
<sequence>MIAPQISSVMAIACAPDGQTLALACGSAVLIADAHDGTVRRVLTGHLAMISTMAFSPDGHTLATSADDNTIRLWDATLAEEIAILVPLPDGGHAVVLPDGSYSLDGEAQGRFWWVIGNHRFEVGELDDHVPAVRRLAPGTPIPRPQASRPQR</sequence>
<accession>A0A2I2L132</accession>